<evidence type="ECO:0000313" key="1">
    <source>
        <dbReference type="EMBL" id="KAI2387555.1"/>
    </source>
</evidence>
<dbReference type="EC" id="2.1.1.221" evidence="1"/>
<accession>A0ACB8UXH0</accession>
<comment type="caution">
    <text evidence="1">The sequence shown here is derived from an EMBL/GenBank/DDBJ whole genome shotgun (WGS) entry which is preliminary data.</text>
</comment>
<name>A0ACB8UXH0_9EURO</name>
<protein>
    <submittedName>
        <fullName evidence="1">tRNA (Guanine(9)-N(1))-methyltransferase</fullName>
        <ecNumber evidence="1">2.1.1.221</ecNumber>
    </submittedName>
</protein>
<keyword evidence="1" id="KW-0808">Transferase</keyword>
<proteinExistence type="predicted"/>
<organism evidence="1">
    <name type="scientific">Ophidiomyces ophidiicola</name>
    <dbReference type="NCBI Taxonomy" id="1387563"/>
    <lineage>
        <taxon>Eukaryota</taxon>
        <taxon>Fungi</taxon>
        <taxon>Dikarya</taxon>
        <taxon>Ascomycota</taxon>
        <taxon>Pezizomycotina</taxon>
        <taxon>Eurotiomycetes</taxon>
        <taxon>Eurotiomycetidae</taxon>
        <taxon>Onygenales</taxon>
        <taxon>Onygenaceae</taxon>
        <taxon>Ophidiomyces</taxon>
    </lineage>
</organism>
<reference evidence="1" key="1">
    <citation type="journal article" date="2022" name="bioRxiv">
        <title>Population genetic analysis of Ophidiomyces ophidiicola, the causative agent of snake fungal disease, indicates recent introductions to the USA.</title>
        <authorList>
            <person name="Ladner J.T."/>
            <person name="Palmer J.M."/>
            <person name="Ettinger C.L."/>
            <person name="Stajich J.E."/>
            <person name="Farrell T.M."/>
            <person name="Glorioso B.M."/>
            <person name="Lawson B."/>
            <person name="Price S.J."/>
            <person name="Stengle A.G."/>
            <person name="Grear D.A."/>
            <person name="Lorch J.M."/>
        </authorList>
    </citation>
    <scope>NUCLEOTIDE SEQUENCE</scope>
    <source>
        <strain evidence="1">NWHC 24266-5</strain>
    </source>
</reference>
<gene>
    <name evidence="1" type="primary">TRM10</name>
    <name evidence="1" type="ORF">LOY88_003045</name>
</gene>
<sequence>MDQEERPRKLQKLDHAGSMASIAEGTTSATNDSLLNENQKSTSRANSDATIEKDLKTGASETAALSKNQLKKLKKLERWEASREWRKERRKEKLKEKRDRKREEKVQSTAQTNFGPSELPVSHDSLAVGRVTLRDLRKKDNGNSVLLPVTLVIDCDFDDLMLEKERKSLASQITRAYSDNSRSKYRSHLVVSSFNGFLKQRFDTVLTKQYERWRGVTMTEENFVTAAEAAQARMKQPRGGKLVGVFSNKLDMEKAQLEEEGEIIYLTSDSSDTLTELKPYSTYVIGGLVDKNRHKGICYKRAVEKGIKTAKLPIGEYMQMSSRYVLATNHVVEIIIRWLELGDWGQAFDQVIPKRKGGTLKCEDVQVEKVEKGNGDGAQNKEPSAEIPNEECQRSQEPGDI</sequence>
<dbReference type="EMBL" id="JALBCA010000038">
    <property type="protein sequence ID" value="KAI2387555.1"/>
    <property type="molecule type" value="Genomic_DNA"/>
</dbReference>
<keyword evidence="1" id="KW-0489">Methyltransferase</keyword>